<dbReference type="RefSeq" id="XP_073772672.1">
    <property type="nucleotide sequence ID" value="XM_073916571.1"/>
</dbReference>
<evidence type="ECO:0000313" key="1">
    <source>
        <dbReference type="Proteomes" id="UP000000437"/>
    </source>
</evidence>
<organism evidence="1 2">
    <name type="scientific">Danio rerio</name>
    <name type="common">Zebrafish</name>
    <name type="synonym">Brachydanio rerio</name>
    <dbReference type="NCBI Taxonomy" id="7955"/>
    <lineage>
        <taxon>Eukaryota</taxon>
        <taxon>Metazoa</taxon>
        <taxon>Chordata</taxon>
        <taxon>Craniata</taxon>
        <taxon>Vertebrata</taxon>
        <taxon>Euteleostomi</taxon>
        <taxon>Actinopterygii</taxon>
        <taxon>Neopterygii</taxon>
        <taxon>Teleostei</taxon>
        <taxon>Ostariophysi</taxon>
        <taxon>Cypriniformes</taxon>
        <taxon>Danionidae</taxon>
        <taxon>Danioninae</taxon>
        <taxon>Danio</taxon>
    </lineage>
</organism>
<reference evidence="2" key="1">
    <citation type="submission" date="2025-08" db="UniProtKB">
        <authorList>
            <consortium name="RefSeq"/>
        </authorList>
    </citation>
    <scope>IDENTIFICATION</scope>
    <source>
        <strain evidence="2">Tuebingen</strain>
        <tissue evidence="2">Fibroblasts and whole tissue</tissue>
    </source>
</reference>
<protein>
    <submittedName>
        <fullName evidence="2">Uncharacterized protein</fullName>
    </submittedName>
</protein>
<evidence type="ECO:0000313" key="2">
    <source>
        <dbReference type="RefSeq" id="XP_073772672.1"/>
    </source>
</evidence>
<sequence length="422" mass="46147">MTPLARALPAWLARASPSRWLIHTIRLGYAIQFEKRPPKFTGVYFTRVNPLSAPVLREEIAALLAKGVIEPVPPAEIESGFYSPYFIVSAFHRFFPVLEQQHVLVRTDSMAAAAHINRMGGTRSRRMSAPLESSAAEIAARHSYLRYAQPCSRCALTAANSLWRMETPPQVCPAYMGAIQGGPDRSVCFPRERLLPVDLFPDRGHSRHGYTDPQLASGHTQVCVSPSEPARAAIVQGQGGRGAGSASCTPLAQLDLDIRALPSRDGPSLADPFERGPTLSGTGHHLAPLPRSLEPPRVVPRREEDVGNLPTAEVDTITQARAPSTRCAYALKWSLFTEWCVSRREDPRTCQISVVLSFLQEKLESRLSPSTLKVYMAAISAYHDAVAGCTVGKHNLIIRFLRGASLPYPLTTFLCALPPSLG</sequence>
<name>A0AC58GSF1_DANRE</name>
<proteinExistence type="predicted"/>
<gene>
    <name evidence="2" type="primary">LOC141376572</name>
</gene>
<keyword evidence="1" id="KW-1185">Reference proteome</keyword>
<dbReference type="Proteomes" id="UP000000437">
    <property type="component" value="Chromosome 11"/>
</dbReference>
<accession>A0AC58GSF1</accession>